<gene>
    <name evidence="3" type="ORF">DN730_10920</name>
</gene>
<keyword evidence="4" id="KW-1185">Reference proteome</keyword>
<dbReference type="Pfam" id="PF08721">
    <property type="entry name" value="Tn7_Tnp_TnsA_C"/>
    <property type="match status" value="1"/>
</dbReference>
<dbReference type="AlphaFoldDB" id="A0A370U8P1"/>
<sequence length="218" mass="25445">MPVRKIPKNYRNLTGIAASKKSEAGFFESTLERDFLSLLEFDSDVLSFDVQPVKVDFQNAEGKSRSYTPDVLVEYRHGSSIFPSVDNILFEVKYRNDIKQNWDILKPKFKAAIRHANQNGMRFKVVTEKEIRTPYLENIRFLLPYMHLEQDEQYSELLVETLQKLSNCSIEELVRSVFFDKWKQAELITVLWTLIATRQIRTDLSIPLTMSATVWVEA</sequence>
<protein>
    <submittedName>
        <fullName evidence="3">Heteromeric transposase endonuclease subunit TnsA</fullName>
    </submittedName>
</protein>
<proteinExistence type="predicted"/>
<dbReference type="EMBL" id="QKRA01000004">
    <property type="protein sequence ID" value="RDL44137.1"/>
    <property type="molecule type" value="Genomic_DNA"/>
</dbReference>
<dbReference type="InterPro" id="IPR014833">
    <property type="entry name" value="TnsA_N"/>
</dbReference>
<comment type="caution">
    <text evidence="3">The sequence shown here is derived from an EMBL/GenBank/DDBJ whole genome shotgun (WGS) entry which is preliminary data.</text>
</comment>
<dbReference type="OrthoDB" id="881413at2"/>
<dbReference type="Proteomes" id="UP000254326">
    <property type="component" value="Unassembled WGS sequence"/>
</dbReference>
<dbReference type="RefSeq" id="WP_115468175.1">
    <property type="nucleotide sequence ID" value="NZ_QKRA01000004.1"/>
</dbReference>
<reference evidence="3 4" key="1">
    <citation type="submission" date="2018-06" db="EMBL/GenBank/DDBJ databases">
        <title>Marinomonas sp. YLB-05 draft genome sequence.</title>
        <authorList>
            <person name="Yu L."/>
            <person name="Tang X."/>
        </authorList>
    </citation>
    <scope>NUCLEOTIDE SEQUENCE [LARGE SCALE GENOMIC DNA]</scope>
    <source>
        <strain evidence="3 4">YLB-05</strain>
    </source>
</reference>
<evidence type="ECO:0000259" key="2">
    <source>
        <dbReference type="Pfam" id="PF08722"/>
    </source>
</evidence>
<evidence type="ECO:0000313" key="3">
    <source>
        <dbReference type="EMBL" id="RDL44137.1"/>
    </source>
</evidence>
<dbReference type="Pfam" id="PF08722">
    <property type="entry name" value="Tn7_TnsA-like_N"/>
    <property type="match status" value="1"/>
</dbReference>
<evidence type="ECO:0000259" key="1">
    <source>
        <dbReference type="Pfam" id="PF08721"/>
    </source>
</evidence>
<feature type="domain" description="TnsA endonuclease N-terminal" evidence="2">
    <location>
        <begin position="42"/>
        <end position="128"/>
    </location>
</feature>
<evidence type="ECO:0000313" key="4">
    <source>
        <dbReference type="Proteomes" id="UP000254326"/>
    </source>
</evidence>
<organism evidence="3 4">
    <name type="scientific">Marinomonas piezotolerans</name>
    <dbReference type="NCBI Taxonomy" id="2213058"/>
    <lineage>
        <taxon>Bacteria</taxon>
        <taxon>Pseudomonadati</taxon>
        <taxon>Pseudomonadota</taxon>
        <taxon>Gammaproteobacteria</taxon>
        <taxon>Oceanospirillales</taxon>
        <taxon>Oceanospirillaceae</taxon>
        <taxon>Marinomonas</taxon>
    </lineage>
</organism>
<keyword evidence="3" id="KW-0378">Hydrolase</keyword>
<dbReference type="GO" id="GO:0004519">
    <property type="term" value="F:endonuclease activity"/>
    <property type="evidence" value="ECO:0007669"/>
    <property type="project" value="UniProtKB-KW"/>
</dbReference>
<dbReference type="InterPro" id="IPR014832">
    <property type="entry name" value="TnsA_C"/>
</dbReference>
<keyword evidence="3" id="KW-0540">Nuclease</keyword>
<accession>A0A370U8P1</accession>
<feature type="domain" description="TnsA endonuclease C-terminal" evidence="1">
    <location>
        <begin position="130"/>
        <end position="204"/>
    </location>
</feature>
<keyword evidence="3" id="KW-0255">Endonuclease</keyword>
<name>A0A370U8P1_9GAMM</name>